<feature type="domain" description="Mce/MlaD" evidence="8">
    <location>
        <begin position="292"/>
        <end position="381"/>
    </location>
</feature>
<evidence type="ECO:0000256" key="6">
    <source>
        <dbReference type="ARBA" id="ARBA00023136"/>
    </source>
</evidence>
<protein>
    <submittedName>
        <fullName evidence="9">MCE family protein</fullName>
    </submittedName>
</protein>
<evidence type="ECO:0000313" key="9">
    <source>
        <dbReference type="EMBL" id="RCU51654.1"/>
    </source>
</evidence>
<keyword evidence="6 7" id="KW-0472">Membrane</keyword>
<dbReference type="InterPro" id="IPR051800">
    <property type="entry name" value="PqiA-PqiB_transport"/>
</dbReference>
<evidence type="ECO:0000256" key="1">
    <source>
        <dbReference type="ARBA" id="ARBA00004533"/>
    </source>
</evidence>
<comment type="subcellular location">
    <subcellularLocation>
        <location evidence="1">Cell inner membrane</location>
    </subcellularLocation>
</comment>
<dbReference type="PANTHER" id="PTHR30462">
    <property type="entry name" value="INTERMEMBRANE TRANSPORT PROTEIN PQIB-RELATED"/>
    <property type="match status" value="1"/>
</dbReference>
<evidence type="ECO:0000256" key="5">
    <source>
        <dbReference type="ARBA" id="ARBA00022989"/>
    </source>
</evidence>
<dbReference type="EMBL" id="QPID01000002">
    <property type="protein sequence ID" value="RCU51654.1"/>
    <property type="molecule type" value="Genomic_DNA"/>
</dbReference>
<keyword evidence="3" id="KW-0997">Cell inner membrane</keyword>
<feature type="domain" description="Mce/MlaD" evidence="8">
    <location>
        <begin position="542"/>
        <end position="602"/>
    </location>
</feature>
<dbReference type="OrthoDB" id="9806984at2"/>
<evidence type="ECO:0000256" key="3">
    <source>
        <dbReference type="ARBA" id="ARBA00022519"/>
    </source>
</evidence>
<feature type="domain" description="Mce/MlaD" evidence="8">
    <location>
        <begin position="780"/>
        <end position="839"/>
    </location>
</feature>
<keyword evidence="5 7" id="KW-1133">Transmembrane helix</keyword>
<evidence type="ECO:0000259" key="8">
    <source>
        <dbReference type="Pfam" id="PF02470"/>
    </source>
</evidence>
<dbReference type="InterPro" id="IPR003399">
    <property type="entry name" value="Mce/MlaD"/>
</dbReference>
<evidence type="ECO:0000256" key="2">
    <source>
        <dbReference type="ARBA" id="ARBA00022475"/>
    </source>
</evidence>
<dbReference type="RefSeq" id="WP_114337083.1">
    <property type="nucleotide sequence ID" value="NZ_QPID01000002.1"/>
</dbReference>
<evidence type="ECO:0000313" key="10">
    <source>
        <dbReference type="Proteomes" id="UP000252558"/>
    </source>
</evidence>
<feature type="domain" description="Mce/MlaD" evidence="8">
    <location>
        <begin position="54"/>
        <end position="142"/>
    </location>
</feature>
<feature type="transmembrane region" description="Helical" evidence="7">
    <location>
        <begin position="29"/>
        <end position="46"/>
    </location>
</feature>
<gene>
    <name evidence="9" type="ORF">DU002_04060</name>
</gene>
<dbReference type="AlphaFoldDB" id="A0A368NPQ3"/>
<sequence length="910" mass="98222">MSDVESNNDQSNSDDIAEALVEKRKGIPMVWLLPLLALAIGGWLVYKSITEAKLPVNIAFDTGEGIVKGKTEVRYKGFTIGVVDDLIMNKMLDGVTAVVLFERDAERALREGTQFWLVKPEVTLAGVSGLDTLLSGNYIAVDLGDSNGKPAKDFVALPKAPPMDDNTPGLHITLYSETLDSLAIGSPLLYRQLQVGSVTDYKLEEDGSKVSVKVHVEPEYEKLVTKKTRFWNISGVDIQGGLDGFSVDVGSLATIVAGGIAFGDASGTGDASAAEDGDTFSLFKNFSEAETGISVKVHFEDASGIIEDKTKVKFKGHNIGIVEDLQFNEDLRGATAVLNLDPMAERALMSDTRFWVVRPTLTAGAVEGMDALLSGPYISVAPALTGEATREFVGLDDAPPISWDVPGLHLILNSPSAASLERGNPIFYKRIEVGTVQSVDLQDDGQQVNVTIYIHENYQHLVNDKTRFWHAGGVDIEGKLSGIKIRTYSLVSMLSGGLAFDTPPTKEAPKAVRNGHEFSLFESYGDAHADRIDSQIDTSAPGRYLVVETPEPGGLQIGAPVDYLNLTVGEVIGLELNDANDGVRVHLRIEPRFAHLVREGSHFWRSGGIDVSGDLNGITLRTPSLAALVLGGVSFDTPKEHLQSALAKNGATYLLADSYKAAHEKGLEISIKFADGVGLKAGSELKLEGMVIGRVKKVTLDDSLSGINAVVLVEKYAEQIARHGSQFWIVQPHLGLVETSNLDTLISGVYVQTIPGDGEQRLSFEGLQRAPQRTLTAEGLNVVIKTPRLNSMKRGDPVLYRQVEVGEVMGYELADTADHVRVFVNIRPRYQALVRDNSVFWSASGINVDAGIFSGVKIQTESLESILAGGIAFATPEQPGKQAADGDSFMLRAEADEAWLKWAPTIALDR</sequence>
<keyword evidence="2" id="KW-1003">Cell membrane</keyword>
<comment type="caution">
    <text evidence="9">The sequence shown here is derived from an EMBL/GenBank/DDBJ whole genome shotgun (WGS) entry which is preliminary data.</text>
</comment>
<dbReference type="Pfam" id="PF02470">
    <property type="entry name" value="MlaD"/>
    <property type="match status" value="7"/>
</dbReference>
<feature type="domain" description="Mce/MlaD" evidence="8">
    <location>
        <begin position="408"/>
        <end position="467"/>
    </location>
</feature>
<dbReference type="PANTHER" id="PTHR30462:SF0">
    <property type="entry name" value="INTERMEMBRANE TRANSPORT PROTEIN YEBT"/>
    <property type="match status" value="1"/>
</dbReference>
<reference evidence="9 10" key="1">
    <citation type="submission" date="2018-07" db="EMBL/GenBank/DDBJ databases">
        <title>Corallincola holothuriorum sp. nov., a new facultative anaerobe isolated from sea cucumber Apostichopus japonicus.</title>
        <authorList>
            <person name="Xia H."/>
        </authorList>
    </citation>
    <scope>NUCLEOTIDE SEQUENCE [LARGE SCALE GENOMIC DNA]</scope>
    <source>
        <strain evidence="9 10">C4</strain>
    </source>
</reference>
<proteinExistence type="predicted"/>
<name>A0A368NPQ3_9GAMM</name>
<organism evidence="9 10">
    <name type="scientific">Corallincola holothuriorum</name>
    <dbReference type="NCBI Taxonomy" id="2282215"/>
    <lineage>
        <taxon>Bacteria</taxon>
        <taxon>Pseudomonadati</taxon>
        <taxon>Pseudomonadota</taxon>
        <taxon>Gammaproteobacteria</taxon>
        <taxon>Alteromonadales</taxon>
        <taxon>Psychromonadaceae</taxon>
        <taxon>Corallincola</taxon>
    </lineage>
</organism>
<feature type="domain" description="Mce/MlaD" evidence="8">
    <location>
        <begin position="666"/>
        <end position="756"/>
    </location>
</feature>
<dbReference type="Proteomes" id="UP000252558">
    <property type="component" value="Unassembled WGS sequence"/>
</dbReference>
<evidence type="ECO:0000256" key="7">
    <source>
        <dbReference type="SAM" id="Phobius"/>
    </source>
</evidence>
<dbReference type="GO" id="GO:0005886">
    <property type="term" value="C:plasma membrane"/>
    <property type="evidence" value="ECO:0007669"/>
    <property type="project" value="UniProtKB-SubCell"/>
</dbReference>
<feature type="domain" description="Mce/MlaD" evidence="8">
    <location>
        <begin position="169"/>
        <end position="256"/>
    </location>
</feature>
<evidence type="ECO:0000256" key="4">
    <source>
        <dbReference type="ARBA" id="ARBA00022692"/>
    </source>
</evidence>
<accession>A0A368NPQ3</accession>
<keyword evidence="10" id="KW-1185">Reference proteome</keyword>
<keyword evidence="4 7" id="KW-0812">Transmembrane</keyword>